<keyword evidence="5" id="KW-0520">NAD</keyword>
<dbReference type="Pfam" id="PF16363">
    <property type="entry name" value="GDP_Man_Dehyd"/>
    <property type="match status" value="1"/>
</dbReference>
<organism evidence="9 10">
    <name type="scientific">Autumnicola lenta</name>
    <dbReference type="NCBI Taxonomy" id="3075593"/>
    <lineage>
        <taxon>Bacteria</taxon>
        <taxon>Pseudomonadati</taxon>
        <taxon>Bacteroidota</taxon>
        <taxon>Flavobacteriia</taxon>
        <taxon>Flavobacteriales</taxon>
        <taxon>Flavobacteriaceae</taxon>
        <taxon>Autumnicola</taxon>
    </lineage>
</organism>
<evidence type="ECO:0000256" key="7">
    <source>
        <dbReference type="RuleBase" id="RU004473"/>
    </source>
</evidence>
<dbReference type="CDD" id="cd05246">
    <property type="entry name" value="dTDP_GD_SDR_e"/>
    <property type="match status" value="1"/>
</dbReference>
<evidence type="ECO:0000256" key="3">
    <source>
        <dbReference type="ARBA" id="ARBA00008178"/>
    </source>
</evidence>
<comment type="similarity">
    <text evidence="3 7">Belongs to the NAD(P)-dependent epimerase/dehydratase family. dTDP-glucose dehydratase subfamily.</text>
</comment>
<dbReference type="InterPro" id="IPR005888">
    <property type="entry name" value="dTDP_Gluc_deHydtase"/>
</dbReference>
<dbReference type="Proteomes" id="UP001245285">
    <property type="component" value="Unassembled WGS sequence"/>
</dbReference>
<protein>
    <recommendedName>
        <fullName evidence="4 7">dTDP-glucose 4,6-dehydratase</fullName>
        <ecNumber evidence="4 7">4.2.1.46</ecNumber>
    </recommendedName>
</protein>
<reference evidence="9 10" key="1">
    <citation type="submission" date="2023-09" db="EMBL/GenBank/DDBJ databases">
        <authorList>
            <person name="Rey-Velasco X."/>
        </authorList>
    </citation>
    <scope>NUCLEOTIDE SEQUENCE [LARGE SCALE GENOMIC DNA]</scope>
    <source>
        <strain evidence="9 10">F260</strain>
    </source>
</reference>
<evidence type="ECO:0000256" key="1">
    <source>
        <dbReference type="ARBA" id="ARBA00001539"/>
    </source>
</evidence>
<comment type="caution">
    <text evidence="9">The sequence shown here is derived from an EMBL/GenBank/DDBJ whole genome shotgun (WGS) entry which is preliminary data.</text>
</comment>
<feature type="domain" description="NAD(P)-binding" evidence="8">
    <location>
        <begin position="8"/>
        <end position="322"/>
    </location>
</feature>
<dbReference type="PANTHER" id="PTHR43000">
    <property type="entry name" value="DTDP-D-GLUCOSE 4,6-DEHYDRATASE-RELATED"/>
    <property type="match status" value="1"/>
</dbReference>
<evidence type="ECO:0000313" key="10">
    <source>
        <dbReference type="Proteomes" id="UP001245285"/>
    </source>
</evidence>
<dbReference type="Gene3D" id="3.90.25.10">
    <property type="entry name" value="UDP-galactose 4-epimerase, domain 1"/>
    <property type="match status" value="1"/>
</dbReference>
<dbReference type="GO" id="GO:0008460">
    <property type="term" value="F:dTDP-glucose 4,6-dehydratase activity"/>
    <property type="evidence" value="ECO:0007669"/>
    <property type="project" value="UniProtKB-EC"/>
</dbReference>
<dbReference type="EMBL" id="JAVRHO010000016">
    <property type="protein sequence ID" value="MDT0647431.1"/>
    <property type="molecule type" value="Genomic_DNA"/>
</dbReference>
<keyword evidence="10" id="KW-1185">Reference proteome</keyword>
<comment type="cofactor">
    <cofactor evidence="2 7">
        <name>NAD(+)</name>
        <dbReference type="ChEBI" id="CHEBI:57540"/>
    </cofactor>
</comment>
<dbReference type="Gene3D" id="3.40.50.720">
    <property type="entry name" value="NAD(P)-binding Rossmann-like Domain"/>
    <property type="match status" value="1"/>
</dbReference>
<gene>
    <name evidence="9" type="primary">rfbB</name>
    <name evidence="9" type="ORF">RM545_12085</name>
</gene>
<dbReference type="SUPFAM" id="SSF51735">
    <property type="entry name" value="NAD(P)-binding Rossmann-fold domains"/>
    <property type="match status" value="1"/>
</dbReference>
<evidence type="ECO:0000259" key="8">
    <source>
        <dbReference type="Pfam" id="PF16363"/>
    </source>
</evidence>
<evidence type="ECO:0000313" key="9">
    <source>
        <dbReference type="EMBL" id="MDT0647431.1"/>
    </source>
</evidence>
<dbReference type="InterPro" id="IPR016040">
    <property type="entry name" value="NAD(P)-bd_dom"/>
</dbReference>
<comment type="catalytic activity">
    <reaction evidence="1 7">
        <text>dTDP-alpha-D-glucose = dTDP-4-dehydro-6-deoxy-alpha-D-glucose + H2O</text>
        <dbReference type="Rhea" id="RHEA:17221"/>
        <dbReference type="ChEBI" id="CHEBI:15377"/>
        <dbReference type="ChEBI" id="CHEBI:57477"/>
        <dbReference type="ChEBI" id="CHEBI:57649"/>
        <dbReference type="EC" id="4.2.1.46"/>
    </reaction>
</comment>
<accession>A0ABU3CMA7</accession>
<dbReference type="EC" id="4.2.1.46" evidence="4 7"/>
<dbReference type="RefSeq" id="WP_311495537.1">
    <property type="nucleotide sequence ID" value="NZ_JAVRHO010000016.1"/>
</dbReference>
<name>A0ABU3CMA7_9FLAO</name>
<dbReference type="NCBIfam" id="TIGR01181">
    <property type="entry name" value="dTDP_gluc_dehyt"/>
    <property type="match status" value="1"/>
</dbReference>
<evidence type="ECO:0000256" key="5">
    <source>
        <dbReference type="ARBA" id="ARBA00023027"/>
    </source>
</evidence>
<dbReference type="InterPro" id="IPR036291">
    <property type="entry name" value="NAD(P)-bd_dom_sf"/>
</dbReference>
<sequence length="350" mass="40079">MEYVKNILVTGGAGFIGSHVVRLFVNKYPEYHIFNLDALTYAGNLENLKDVQDAPNYTFLKADITNGEQIDELFRTHQFDAVIHLAAESHVDRSISDPLAFVKTNVMGTVNLLNAAKEHWKDTNDKLFYHVSTDEVYGSLGEEGLFTETTAYDPNSPYSASKASSDHFVRAYGETYRLPYVISNCSNNYGPNHFPEKLIPLMIHNIINKKPLPVYGDGNYTRDWLFVKDHAAAIDMIFHKGKKNEVYNIGGFNEWKNIDLVKLLCQQMDQKLNRKEGESAELITFVKDRPGHDLRYAIDASKINTELGWKPSVTFEEGLSKTIDWYLENKEWLQNVTSGAYQEYYKKQYV</sequence>
<evidence type="ECO:0000256" key="4">
    <source>
        <dbReference type="ARBA" id="ARBA00011990"/>
    </source>
</evidence>
<keyword evidence="6 7" id="KW-0456">Lyase</keyword>
<proteinExistence type="inferred from homology"/>
<evidence type="ECO:0000256" key="6">
    <source>
        <dbReference type="ARBA" id="ARBA00023239"/>
    </source>
</evidence>
<evidence type="ECO:0000256" key="2">
    <source>
        <dbReference type="ARBA" id="ARBA00001911"/>
    </source>
</evidence>